<dbReference type="Gene3D" id="3.20.20.140">
    <property type="entry name" value="Metal-dependent hydrolases"/>
    <property type="match status" value="1"/>
</dbReference>
<gene>
    <name evidence="4" type="ORF">ACFO5X_02770</name>
</gene>
<keyword evidence="2" id="KW-0378">Hydrolase</keyword>
<evidence type="ECO:0000259" key="3">
    <source>
        <dbReference type="Pfam" id="PF01979"/>
    </source>
</evidence>
<reference evidence="5" key="1">
    <citation type="journal article" date="2019" name="Int. J. Syst. Evol. Microbiol.">
        <title>The Global Catalogue of Microorganisms (GCM) 10K type strain sequencing project: providing services to taxonomists for standard genome sequencing and annotation.</title>
        <authorList>
            <consortium name="The Broad Institute Genomics Platform"/>
            <consortium name="The Broad Institute Genome Sequencing Center for Infectious Disease"/>
            <person name="Wu L."/>
            <person name="Ma J."/>
        </authorList>
    </citation>
    <scope>NUCLEOTIDE SEQUENCE [LARGE SCALE GENOMIC DNA]</scope>
    <source>
        <strain evidence="5">CGMCC 4.7283</strain>
    </source>
</reference>
<dbReference type="RefSeq" id="WP_380715661.1">
    <property type="nucleotide sequence ID" value="NZ_JBHSGI010000002.1"/>
</dbReference>
<dbReference type="PANTHER" id="PTHR43794:SF11">
    <property type="entry name" value="AMIDOHYDROLASE-RELATED DOMAIN-CONTAINING PROTEIN"/>
    <property type="match status" value="1"/>
</dbReference>
<dbReference type="PANTHER" id="PTHR43794">
    <property type="entry name" value="AMINOHYDROLASE SSNA-RELATED"/>
    <property type="match status" value="1"/>
</dbReference>
<dbReference type="NCBIfam" id="NF004801">
    <property type="entry name" value="PRK06151.1"/>
    <property type="match status" value="1"/>
</dbReference>
<name>A0ABV9KB90_9RHOB</name>
<comment type="caution">
    <text evidence="4">The sequence shown here is derived from an EMBL/GenBank/DDBJ whole genome shotgun (WGS) entry which is preliminary data.</text>
</comment>
<protein>
    <submittedName>
        <fullName evidence="4">Amidohydrolase family protein</fullName>
    </submittedName>
</protein>
<evidence type="ECO:0000313" key="4">
    <source>
        <dbReference type="EMBL" id="MFC4667467.1"/>
    </source>
</evidence>
<organism evidence="4 5">
    <name type="scientific">Seohaeicola nanhaiensis</name>
    <dbReference type="NCBI Taxonomy" id="1387282"/>
    <lineage>
        <taxon>Bacteria</taxon>
        <taxon>Pseudomonadati</taxon>
        <taxon>Pseudomonadota</taxon>
        <taxon>Alphaproteobacteria</taxon>
        <taxon>Rhodobacterales</taxon>
        <taxon>Roseobacteraceae</taxon>
        <taxon>Seohaeicola</taxon>
    </lineage>
</organism>
<dbReference type="EMBL" id="JBHSGI010000002">
    <property type="protein sequence ID" value="MFC4667467.1"/>
    <property type="molecule type" value="Genomic_DNA"/>
</dbReference>
<dbReference type="InterPro" id="IPR050287">
    <property type="entry name" value="MTA/SAH_deaminase"/>
</dbReference>
<dbReference type="SUPFAM" id="SSF51338">
    <property type="entry name" value="Composite domain of metallo-dependent hydrolases"/>
    <property type="match status" value="1"/>
</dbReference>
<dbReference type="InterPro" id="IPR006680">
    <property type="entry name" value="Amidohydro-rel"/>
</dbReference>
<dbReference type="Pfam" id="PF01979">
    <property type="entry name" value="Amidohydro_1"/>
    <property type="match status" value="1"/>
</dbReference>
<keyword evidence="5" id="KW-1185">Reference proteome</keyword>
<dbReference type="Gene3D" id="2.30.40.10">
    <property type="entry name" value="Urease, subunit C, domain 1"/>
    <property type="match status" value="1"/>
</dbReference>
<proteinExistence type="inferred from homology"/>
<evidence type="ECO:0000313" key="5">
    <source>
        <dbReference type="Proteomes" id="UP001595973"/>
    </source>
</evidence>
<sequence>MTFSVTDRAFAALPLGKRPHGRWALSARWIVADTAQGRRLVEHGEVVVEADRVIYTGPRFPGEVVARYDMGEALIGPGFVDLDALSDLDTTVLGFDAQPAWAKGRVWPRSYVENGPYEMYSPEELAFQKRFAFAQLLLNGITSALPIASLFYREWGETPGEFAAAAEAAGELGLRVWIGPAYRSGGMVCEAPGVLEPVFDEARGLAGLADAIAFAQTHHGTQGGLVSAMLAPDRVETCTEALLRATMAAADDLDCPVRMHMAQGVMERDTVQRLHGATAPAWLDRLGLLNSRLIAPHATVATDDDLARYAATGVTVAHCPLVSGRHGGLLRSFARLRAMGIRIGMGTDTAPPDMVLNMAVAAILARVADGDTAAVSAADIYNAATMGGADAVGRSDLGRLTPGAKADIAVFAMNDAHMTPRVDPVRTLILGASGRVTRATVVDGRLSMRDGQVAGIDLQAAQARAQAQFDGLVAKYPERTFGHPDVAEIFPPSYPLMEG</sequence>
<comment type="similarity">
    <text evidence="1">Belongs to the metallo-dependent hydrolases superfamily. ATZ/TRZ family.</text>
</comment>
<dbReference type="InterPro" id="IPR032466">
    <property type="entry name" value="Metal_Hydrolase"/>
</dbReference>
<accession>A0ABV9KB90</accession>
<dbReference type="SUPFAM" id="SSF51556">
    <property type="entry name" value="Metallo-dependent hydrolases"/>
    <property type="match status" value="1"/>
</dbReference>
<dbReference type="Proteomes" id="UP001595973">
    <property type="component" value="Unassembled WGS sequence"/>
</dbReference>
<dbReference type="InterPro" id="IPR011059">
    <property type="entry name" value="Metal-dep_hydrolase_composite"/>
</dbReference>
<evidence type="ECO:0000256" key="1">
    <source>
        <dbReference type="ARBA" id="ARBA00006745"/>
    </source>
</evidence>
<evidence type="ECO:0000256" key="2">
    <source>
        <dbReference type="ARBA" id="ARBA00022801"/>
    </source>
</evidence>
<feature type="domain" description="Amidohydrolase-related" evidence="3">
    <location>
        <begin position="120"/>
        <end position="445"/>
    </location>
</feature>